<evidence type="ECO:0000313" key="1">
    <source>
        <dbReference type="EMBL" id="RHW27676.1"/>
    </source>
</evidence>
<keyword evidence="2" id="KW-1185">Reference proteome</keyword>
<evidence type="ECO:0000313" key="2">
    <source>
        <dbReference type="Proteomes" id="UP000283644"/>
    </source>
</evidence>
<organism evidence="1 2">
    <name type="scientific">Nocardioides immobilis</name>
    <dbReference type="NCBI Taxonomy" id="2049295"/>
    <lineage>
        <taxon>Bacteria</taxon>
        <taxon>Bacillati</taxon>
        <taxon>Actinomycetota</taxon>
        <taxon>Actinomycetes</taxon>
        <taxon>Propionibacteriales</taxon>
        <taxon>Nocardioidaceae</taxon>
        <taxon>Nocardioides</taxon>
    </lineage>
</organism>
<dbReference type="Proteomes" id="UP000283644">
    <property type="component" value="Unassembled WGS sequence"/>
</dbReference>
<protein>
    <submittedName>
        <fullName evidence="1">Uncharacterized protein</fullName>
    </submittedName>
</protein>
<dbReference type="AlphaFoldDB" id="A0A417Y529"/>
<name>A0A417Y529_9ACTN</name>
<reference evidence="1 2" key="1">
    <citation type="submission" date="2018-09" db="EMBL/GenBank/DDBJ databases">
        <title>Genome sequencing of Nocardioides immobilis CCTCC AB 2017083 for comparison to Nocardioides silvaticus.</title>
        <authorList>
            <person name="Li C."/>
            <person name="Wang G."/>
        </authorList>
    </citation>
    <scope>NUCLEOTIDE SEQUENCE [LARGE SCALE GENOMIC DNA]</scope>
    <source>
        <strain evidence="1 2">CCTCC AB 2017083</strain>
    </source>
</reference>
<accession>A0A417Y529</accession>
<comment type="caution">
    <text evidence="1">The sequence shown here is derived from an EMBL/GenBank/DDBJ whole genome shotgun (WGS) entry which is preliminary data.</text>
</comment>
<proteinExistence type="predicted"/>
<sequence>MPVAVGGVECAVADSSGGPWGERTGVLNVLLAADAVRDGAGVDEVKQILAIPDGLIEAVLLLDGTVRQVLPAISTAHLDDVVDDLAGLGLLSADGRGSAAG</sequence>
<gene>
    <name evidence="1" type="ORF">D0Z08_08390</name>
</gene>
<dbReference type="EMBL" id="QXGH01000012">
    <property type="protein sequence ID" value="RHW27676.1"/>
    <property type="molecule type" value="Genomic_DNA"/>
</dbReference>